<dbReference type="PANTHER" id="PTHR10302:SF27">
    <property type="entry name" value="SINGLE-STRANDED DNA-BINDING PROTEIN"/>
    <property type="match status" value="1"/>
</dbReference>
<dbReference type="NCBIfam" id="TIGR00621">
    <property type="entry name" value="ssb"/>
    <property type="match status" value="1"/>
</dbReference>
<comment type="function">
    <text evidence="2">Plays an important role in DNA replication, recombination and repair. Binds to ssDNA and to an array of partner proteins to recruit them to their sites of action during DNA metabolism.</text>
</comment>
<evidence type="ECO:0000313" key="6">
    <source>
        <dbReference type="Proteomes" id="UP000700908"/>
    </source>
</evidence>
<evidence type="ECO:0000313" key="5">
    <source>
        <dbReference type="EMBL" id="MBY4798324.1"/>
    </source>
</evidence>
<evidence type="ECO:0000256" key="4">
    <source>
        <dbReference type="SAM" id="MobiDB-lite"/>
    </source>
</evidence>
<feature type="short sequence motif" description="Important for interaction with partner proteins" evidence="2">
    <location>
        <begin position="137"/>
        <end position="142"/>
    </location>
</feature>
<keyword evidence="2" id="KW-0235">DNA replication</keyword>
<dbReference type="PIRSF" id="PIRSF002070">
    <property type="entry name" value="SSB"/>
    <property type="match status" value="1"/>
</dbReference>
<dbReference type="PANTHER" id="PTHR10302">
    <property type="entry name" value="SINGLE-STRANDED DNA-BINDING PROTEIN"/>
    <property type="match status" value="1"/>
</dbReference>
<evidence type="ECO:0000256" key="3">
    <source>
        <dbReference type="PIRNR" id="PIRNR002070"/>
    </source>
</evidence>
<keyword evidence="6" id="KW-1185">Reference proteome</keyword>
<comment type="caution">
    <text evidence="2">Lacks conserved residue(s) required for the propagation of feature annotation.</text>
</comment>
<gene>
    <name evidence="5" type="ORF">K6V98_08195</name>
</gene>
<reference evidence="5 6" key="1">
    <citation type="submission" date="2021-08" db="EMBL/GenBank/DDBJ databases">
        <title>Collinsella faecalis sp. nov. isolated from swine faeces.</title>
        <authorList>
            <person name="Oh B.S."/>
            <person name="Lee J.H."/>
        </authorList>
    </citation>
    <scope>NUCLEOTIDE SEQUENCE [LARGE SCALE GENOMIC DNA]</scope>
    <source>
        <strain evidence="5 6">AGMB00827</strain>
    </source>
</reference>
<dbReference type="CDD" id="cd04496">
    <property type="entry name" value="SSB_OBF"/>
    <property type="match status" value="1"/>
</dbReference>
<comment type="subunit">
    <text evidence="2">Homotetramer.</text>
</comment>
<dbReference type="InterPro" id="IPR000424">
    <property type="entry name" value="Primosome_PriB/ssb"/>
</dbReference>
<sequence>MTMNRVCLIGNLTHDPELRATRNGAQVLNFNLAVNERFKNQQTGEWEHVPCFVPCVMFGARAESVSRYLFKGSKVGVDGRLKYNAWEAEDGTKRSKLEVVIDKLEFLTSRNNDQASAQQGGYQQYQQAPAQQAPVYDEDIPF</sequence>
<dbReference type="GO" id="GO:0003677">
    <property type="term" value="F:DNA binding"/>
    <property type="evidence" value="ECO:0007669"/>
    <property type="project" value="UniProtKB-KW"/>
</dbReference>
<dbReference type="InterPro" id="IPR011344">
    <property type="entry name" value="ssDNA-bd"/>
</dbReference>
<keyword evidence="1 2" id="KW-0238">DNA-binding</keyword>
<evidence type="ECO:0000256" key="2">
    <source>
        <dbReference type="HAMAP-Rule" id="MF_00984"/>
    </source>
</evidence>
<keyword evidence="2" id="KW-0234">DNA repair</keyword>
<dbReference type="EMBL" id="JAIMFO010000009">
    <property type="protein sequence ID" value="MBY4798324.1"/>
    <property type="molecule type" value="Genomic_DNA"/>
</dbReference>
<accession>A0ABS7MLT0</accession>
<proteinExistence type="inferred from homology"/>
<dbReference type="SUPFAM" id="SSF50249">
    <property type="entry name" value="Nucleic acid-binding proteins"/>
    <property type="match status" value="1"/>
</dbReference>
<dbReference type="InterPro" id="IPR012340">
    <property type="entry name" value="NA-bd_OB-fold"/>
</dbReference>
<dbReference type="HAMAP" id="MF_00984">
    <property type="entry name" value="SSB"/>
    <property type="match status" value="1"/>
</dbReference>
<feature type="compositionally biased region" description="Low complexity" evidence="4">
    <location>
        <begin position="114"/>
        <end position="134"/>
    </location>
</feature>
<feature type="region of interest" description="Disordered" evidence="4">
    <location>
        <begin position="114"/>
        <end position="142"/>
    </location>
</feature>
<protein>
    <recommendedName>
        <fullName evidence="2 3">Single-stranded DNA-binding protein</fullName>
        <shortName evidence="2">SSB</shortName>
    </recommendedName>
</protein>
<dbReference type="PROSITE" id="PS50935">
    <property type="entry name" value="SSB"/>
    <property type="match status" value="1"/>
</dbReference>
<dbReference type="RefSeq" id="WP_222200040.1">
    <property type="nucleotide sequence ID" value="NZ_JAIMFO010000009.1"/>
</dbReference>
<organism evidence="5 6">
    <name type="scientific">Collinsella ureilytica</name>
    <dbReference type="NCBI Taxonomy" id="2869515"/>
    <lineage>
        <taxon>Bacteria</taxon>
        <taxon>Bacillati</taxon>
        <taxon>Actinomycetota</taxon>
        <taxon>Coriobacteriia</taxon>
        <taxon>Coriobacteriales</taxon>
        <taxon>Coriobacteriaceae</taxon>
        <taxon>Collinsella</taxon>
    </lineage>
</organism>
<comment type="caution">
    <text evidence="5">The sequence shown here is derived from an EMBL/GenBank/DDBJ whole genome shotgun (WGS) entry which is preliminary data.</text>
</comment>
<dbReference type="Pfam" id="PF00436">
    <property type="entry name" value="SSB"/>
    <property type="match status" value="1"/>
</dbReference>
<name>A0ABS7MLT0_9ACTN</name>
<dbReference type="Gene3D" id="2.40.50.140">
    <property type="entry name" value="Nucleic acid-binding proteins"/>
    <property type="match status" value="1"/>
</dbReference>
<dbReference type="Proteomes" id="UP000700908">
    <property type="component" value="Unassembled WGS sequence"/>
</dbReference>
<evidence type="ECO:0000256" key="1">
    <source>
        <dbReference type="ARBA" id="ARBA00023125"/>
    </source>
</evidence>
<keyword evidence="2" id="KW-0227">DNA damage</keyword>
<keyword evidence="2" id="KW-0233">DNA recombination</keyword>